<dbReference type="RefSeq" id="XP_060300970.1">
    <property type="nucleotide sequence ID" value="XM_060433495.1"/>
</dbReference>
<feature type="region of interest" description="Disordered" evidence="1">
    <location>
        <begin position="1"/>
        <end position="23"/>
    </location>
</feature>
<comment type="caution">
    <text evidence="2">The sequence shown here is derived from an EMBL/GenBank/DDBJ whole genome shotgun (WGS) entry which is preliminary data.</text>
</comment>
<organism evidence="2 3">
    <name type="scientific">Lasiosphaeria miniovina</name>
    <dbReference type="NCBI Taxonomy" id="1954250"/>
    <lineage>
        <taxon>Eukaryota</taxon>
        <taxon>Fungi</taxon>
        <taxon>Dikarya</taxon>
        <taxon>Ascomycota</taxon>
        <taxon>Pezizomycotina</taxon>
        <taxon>Sordariomycetes</taxon>
        <taxon>Sordariomycetidae</taxon>
        <taxon>Sordariales</taxon>
        <taxon>Lasiosphaeriaceae</taxon>
        <taxon>Lasiosphaeria</taxon>
    </lineage>
</organism>
<reference evidence="2" key="1">
    <citation type="submission" date="2023-06" db="EMBL/GenBank/DDBJ databases">
        <title>Genome-scale phylogeny and comparative genomics of the fungal order Sordariales.</title>
        <authorList>
            <consortium name="Lawrence Berkeley National Laboratory"/>
            <person name="Hensen N."/>
            <person name="Bonometti L."/>
            <person name="Westerberg I."/>
            <person name="Brannstrom I.O."/>
            <person name="Guillou S."/>
            <person name="Cros-Aarteil S."/>
            <person name="Calhoun S."/>
            <person name="Haridas S."/>
            <person name="Kuo A."/>
            <person name="Mondo S."/>
            <person name="Pangilinan J."/>
            <person name="Riley R."/>
            <person name="LaButti K."/>
            <person name="Andreopoulos B."/>
            <person name="Lipzen A."/>
            <person name="Chen C."/>
            <person name="Yanf M."/>
            <person name="Daum C."/>
            <person name="Ng V."/>
            <person name="Clum A."/>
            <person name="Steindorff A."/>
            <person name="Ohm R."/>
            <person name="Martin F."/>
            <person name="Silar P."/>
            <person name="Natvig D."/>
            <person name="Lalanne C."/>
            <person name="Gautier V."/>
            <person name="Ament-velasquez S.L."/>
            <person name="Kruys A."/>
            <person name="Hutchinson M.I."/>
            <person name="Powell A.J."/>
            <person name="Barry K."/>
            <person name="Miller A.N."/>
            <person name="Grigoriev I.V."/>
            <person name="Debuchy R."/>
            <person name="Gladieux P."/>
            <person name="Thoren M.H."/>
            <person name="Johannesson H."/>
        </authorList>
    </citation>
    <scope>NUCLEOTIDE SEQUENCE</scope>
    <source>
        <strain evidence="2">SMH2392-1A</strain>
    </source>
</reference>
<dbReference type="AlphaFoldDB" id="A0AA40B5L4"/>
<name>A0AA40B5L4_9PEZI</name>
<protein>
    <submittedName>
        <fullName evidence="2">Uncharacterized protein</fullName>
    </submittedName>
</protein>
<dbReference type="GeneID" id="85316766"/>
<sequence length="218" mass="24554">MGNNRERLQQGARHPQHLGSTSDGRDRLAVADVLCLYYRWFASYIQTVDTGFSIRTVEEPRNPAIRGLTELARPDLVARFNRAVGLKDAPQVCWDGMWRFCETPHSRSSSSGLRHSGMRSTGSIGSRIAARLQPMMARKSRARTRVAVGLNEGKGEGHSGRSPCQASRLSYSWASFQRLKETSRCRVVEVDVDGLVEGMEDWEIRGLYSTDLHTPFRR</sequence>
<dbReference type="Proteomes" id="UP001172101">
    <property type="component" value="Unassembled WGS sequence"/>
</dbReference>
<accession>A0AA40B5L4</accession>
<evidence type="ECO:0000313" key="3">
    <source>
        <dbReference type="Proteomes" id="UP001172101"/>
    </source>
</evidence>
<evidence type="ECO:0000313" key="2">
    <source>
        <dbReference type="EMBL" id="KAK0728115.1"/>
    </source>
</evidence>
<evidence type="ECO:0000256" key="1">
    <source>
        <dbReference type="SAM" id="MobiDB-lite"/>
    </source>
</evidence>
<dbReference type="EMBL" id="JAUIRO010000002">
    <property type="protein sequence ID" value="KAK0728115.1"/>
    <property type="molecule type" value="Genomic_DNA"/>
</dbReference>
<proteinExistence type="predicted"/>
<gene>
    <name evidence="2" type="ORF">B0T26DRAFT_158756</name>
</gene>
<keyword evidence="3" id="KW-1185">Reference proteome</keyword>